<evidence type="ECO:0000313" key="2">
    <source>
        <dbReference type="Proteomes" id="UP000425960"/>
    </source>
</evidence>
<dbReference type="GO" id="GO:0043165">
    <property type="term" value="P:Gram-negative-bacterium-type cell outer membrane assembly"/>
    <property type="evidence" value="ECO:0007669"/>
    <property type="project" value="InterPro"/>
</dbReference>
<sequence>MKNRWKQILAAACVVVLTACGYHFSGGGSFPGGVSRIFITMLENRSSESGVESIFTNDLIYEFTRKREAAIAKNKASADAILSGTISLSTTTISRSSVSTAVEKRVVGTLNLRLVTPDGRTFWSSGSLSEQQAYTVEKENETATDQNESEAIAEVSEKLAEAAFSLMTDNF</sequence>
<organism evidence="1 2">
    <name type="scientific">Desulfosarcina ovata subsp. sediminis</name>
    <dbReference type="NCBI Taxonomy" id="885957"/>
    <lineage>
        <taxon>Bacteria</taxon>
        <taxon>Pseudomonadati</taxon>
        <taxon>Thermodesulfobacteriota</taxon>
        <taxon>Desulfobacteria</taxon>
        <taxon>Desulfobacterales</taxon>
        <taxon>Desulfosarcinaceae</taxon>
        <taxon>Desulfosarcina</taxon>
    </lineage>
</organism>
<dbReference type="GO" id="GO:0019867">
    <property type="term" value="C:outer membrane"/>
    <property type="evidence" value="ECO:0007669"/>
    <property type="project" value="InterPro"/>
</dbReference>
<dbReference type="EMBL" id="AP021876">
    <property type="protein sequence ID" value="BBO81762.1"/>
    <property type="molecule type" value="Genomic_DNA"/>
</dbReference>
<dbReference type="RefSeq" id="WP_162458875.1">
    <property type="nucleotide sequence ID" value="NZ_AP021876.1"/>
</dbReference>
<reference evidence="1 2" key="1">
    <citation type="submission" date="2019-11" db="EMBL/GenBank/DDBJ databases">
        <title>Comparative genomics of hydrocarbon-degrading Desulfosarcina strains.</title>
        <authorList>
            <person name="Watanabe M."/>
            <person name="Kojima H."/>
            <person name="Fukui M."/>
        </authorList>
    </citation>
    <scope>NUCLEOTIDE SEQUENCE [LARGE SCALE GENOMIC DNA]</scope>
    <source>
        <strain evidence="1 2">28bB2T</strain>
    </source>
</reference>
<dbReference type="AlphaFoldDB" id="A0A5K7ZI23"/>
<dbReference type="Gene3D" id="3.30.160.150">
    <property type="entry name" value="Lipoprotein like domain"/>
    <property type="match status" value="1"/>
</dbReference>
<dbReference type="Proteomes" id="UP000425960">
    <property type="component" value="Chromosome"/>
</dbReference>
<evidence type="ECO:0000313" key="1">
    <source>
        <dbReference type="EMBL" id="BBO81762.1"/>
    </source>
</evidence>
<protein>
    <recommendedName>
        <fullName evidence="3">Lipoprotein</fullName>
    </recommendedName>
</protein>
<dbReference type="InterPro" id="IPR007485">
    <property type="entry name" value="LPS_assembly_LptE"/>
</dbReference>
<evidence type="ECO:0008006" key="3">
    <source>
        <dbReference type="Google" id="ProtNLM"/>
    </source>
</evidence>
<name>A0A5K7ZI23_9BACT</name>
<proteinExistence type="predicted"/>
<dbReference type="Pfam" id="PF04390">
    <property type="entry name" value="LptE"/>
    <property type="match status" value="1"/>
</dbReference>
<gene>
    <name evidence="1" type="ORF">DSCO28_23280</name>
</gene>
<accession>A0A5K7ZI23</accession>
<dbReference type="KEGG" id="dov:DSCO28_23280"/>
<dbReference type="PROSITE" id="PS51257">
    <property type="entry name" value="PROKAR_LIPOPROTEIN"/>
    <property type="match status" value="1"/>
</dbReference>